<dbReference type="InterPro" id="IPR001584">
    <property type="entry name" value="Integrase_cat-core"/>
</dbReference>
<dbReference type="OrthoDB" id="4360000at2759"/>
<dbReference type="AlphaFoldDB" id="A0A9Q3C0N4"/>
<reference evidence="4" key="1">
    <citation type="submission" date="2021-03" db="EMBL/GenBank/DDBJ databases">
        <title>Draft genome sequence of rust myrtle Austropuccinia psidii MF-1, a brazilian biotype.</title>
        <authorList>
            <person name="Quecine M.C."/>
            <person name="Pachon D.M.R."/>
            <person name="Bonatelli M.L."/>
            <person name="Correr F.H."/>
            <person name="Franceschini L.M."/>
            <person name="Leite T.F."/>
            <person name="Margarido G.R.A."/>
            <person name="Almeida C.A."/>
            <person name="Ferrarezi J.A."/>
            <person name="Labate C.A."/>
        </authorList>
    </citation>
    <scope>NUCLEOTIDE SEQUENCE</scope>
    <source>
        <strain evidence="4">MF-1</strain>
    </source>
</reference>
<evidence type="ECO:0000259" key="3">
    <source>
        <dbReference type="PROSITE" id="PS50994"/>
    </source>
</evidence>
<dbReference type="InterPro" id="IPR050951">
    <property type="entry name" value="Retrovirus_Pol_polyprotein"/>
</dbReference>
<comment type="caution">
    <text evidence="4">The sequence shown here is derived from an EMBL/GenBank/DDBJ whole genome shotgun (WGS) entry which is preliminary data.</text>
</comment>
<evidence type="ECO:0000313" key="5">
    <source>
        <dbReference type="Proteomes" id="UP000765509"/>
    </source>
</evidence>
<sequence>MDWVTVLVPGDKENINSFKFIVDRYRRSFRCLPFHKEDTAMGTELLFWNNIIFKYGVTKAIISDRSQKFTLEFYTNPYYMLGTQFLFYTAYHPQTDGLAERMIQRMDDIIRIFCAYGMEYKDYCQDDTMIKDDRENSVEVRLIGEFPRKHLLFPVSLVKPFHNEREDKLPSRRKSHTQQDKVEVDDSLCPVKKLRLDGKGNRQYLVRSKCRTADKDRWLAEDAIPYGGFDLRRFRSTRRA</sequence>
<evidence type="ECO:0000256" key="2">
    <source>
        <dbReference type="SAM" id="MobiDB-lite"/>
    </source>
</evidence>
<name>A0A9Q3C0N4_9BASI</name>
<dbReference type="GO" id="GO:0005634">
    <property type="term" value="C:nucleus"/>
    <property type="evidence" value="ECO:0007669"/>
    <property type="project" value="UniProtKB-ARBA"/>
</dbReference>
<keyword evidence="1" id="KW-0694">RNA-binding</keyword>
<evidence type="ECO:0000256" key="1">
    <source>
        <dbReference type="ARBA" id="ARBA00022884"/>
    </source>
</evidence>
<dbReference type="Gene3D" id="3.30.420.10">
    <property type="entry name" value="Ribonuclease H-like superfamily/Ribonuclease H"/>
    <property type="match status" value="1"/>
</dbReference>
<gene>
    <name evidence="4" type="ORF">O181_014148</name>
</gene>
<dbReference type="PANTHER" id="PTHR37984:SF5">
    <property type="entry name" value="PROTEIN NYNRIN-LIKE"/>
    <property type="match status" value="1"/>
</dbReference>
<feature type="region of interest" description="Disordered" evidence="2">
    <location>
        <begin position="164"/>
        <end position="183"/>
    </location>
</feature>
<evidence type="ECO:0000313" key="4">
    <source>
        <dbReference type="EMBL" id="MBW0474433.1"/>
    </source>
</evidence>
<feature type="domain" description="Integrase catalytic" evidence="3">
    <location>
        <begin position="1"/>
        <end position="155"/>
    </location>
</feature>
<dbReference type="PROSITE" id="PS50994">
    <property type="entry name" value="INTEGRASE"/>
    <property type="match status" value="1"/>
</dbReference>
<dbReference type="EMBL" id="AVOT02003737">
    <property type="protein sequence ID" value="MBW0474433.1"/>
    <property type="molecule type" value="Genomic_DNA"/>
</dbReference>
<dbReference type="Proteomes" id="UP000765509">
    <property type="component" value="Unassembled WGS sequence"/>
</dbReference>
<dbReference type="GO" id="GO:0003723">
    <property type="term" value="F:RNA binding"/>
    <property type="evidence" value="ECO:0007669"/>
    <property type="project" value="UniProtKB-KW"/>
</dbReference>
<organism evidence="4 5">
    <name type="scientific">Austropuccinia psidii MF-1</name>
    <dbReference type="NCBI Taxonomy" id="1389203"/>
    <lineage>
        <taxon>Eukaryota</taxon>
        <taxon>Fungi</taxon>
        <taxon>Dikarya</taxon>
        <taxon>Basidiomycota</taxon>
        <taxon>Pucciniomycotina</taxon>
        <taxon>Pucciniomycetes</taxon>
        <taxon>Pucciniales</taxon>
        <taxon>Sphaerophragmiaceae</taxon>
        <taxon>Austropuccinia</taxon>
    </lineage>
</organism>
<dbReference type="PANTHER" id="PTHR37984">
    <property type="entry name" value="PROTEIN CBG26694"/>
    <property type="match status" value="1"/>
</dbReference>
<dbReference type="SUPFAM" id="SSF53098">
    <property type="entry name" value="Ribonuclease H-like"/>
    <property type="match status" value="1"/>
</dbReference>
<keyword evidence="5" id="KW-1185">Reference proteome</keyword>
<dbReference type="InterPro" id="IPR036397">
    <property type="entry name" value="RNaseH_sf"/>
</dbReference>
<accession>A0A9Q3C0N4</accession>
<dbReference type="GO" id="GO:0015074">
    <property type="term" value="P:DNA integration"/>
    <property type="evidence" value="ECO:0007669"/>
    <property type="project" value="InterPro"/>
</dbReference>
<proteinExistence type="predicted"/>
<dbReference type="InterPro" id="IPR012337">
    <property type="entry name" value="RNaseH-like_sf"/>
</dbReference>
<protein>
    <recommendedName>
        <fullName evidence="3">Integrase catalytic domain-containing protein</fullName>
    </recommendedName>
</protein>